<dbReference type="SUPFAM" id="SSF54631">
    <property type="entry name" value="CBS-domain pair"/>
    <property type="match status" value="1"/>
</dbReference>
<dbReference type="PROSITE" id="PS51371">
    <property type="entry name" value="CBS"/>
    <property type="match status" value="2"/>
</dbReference>
<dbReference type="PANTHER" id="PTHR43080:SF2">
    <property type="entry name" value="CBS DOMAIN-CONTAINING PROTEIN"/>
    <property type="match status" value="1"/>
</dbReference>
<evidence type="ECO:0000313" key="5">
    <source>
        <dbReference type="Proteomes" id="UP000824755"/>
    </source>
</evidence>
<proteinExistence type="predicted"/>
<dbReference type="RefSeq" id="WP_220379128.1">
    <property type="nucleotide sequence ID" value="NZ_CP080544.1"/>
</dbReference>
<dbReference type="Gene3D" id="3.10.580.10">
    <property type="entry name" value="CBS-domain"/>
    <property type="match status" value="1"/>
</dbReference>
<evidence type="ECO:0000256" key="2">
    <source>
        <dbReference type="PROSITE-ProRule" id="PRU00703"/>
    </source>
</evidence>
<keyword evidence="1 2" id="KW-0129">CBS domain</keyword>
<organism evidence="4 5">
    <name type="scientific">Lysobacter soyae</name>
    <dbReference type="NCBI Taxonomy" id="2764185"/>
    <lineage>
        <taxon>Bacteria</taxon>
        <taxon>Pseudomonadati</taxon>
        <taxon>Pseudomonadota</taxon>
        <taxon>Gammaproteobacteria</taxon>
        <taxon>Lysobacterales</taxon>
        <taxon>Lysobacteraceae</taxon>
        <taxon>Lysobacter</taxon>
    </lineage>
</organism>
<keyword evidence="5" id="KW-1185">Reference proteome</keyword>
<dbReference type="EMBL" id="CP080544">
    <property type="protein sequence ID" value="QYR52342.1"/>
    <property type="molecule type" value="Genomic_DNA"/>
</dbReference>
<gene>
    <name evidence="4" type="ORF">H8L67_06950</name>
</gene>
<dbReference type="InterPro" id="IPR000644">
    <property type="entry name" value="CBS_dom"/>
</dbReference>
<evidence type="ECO:0000256" key="1">
    <source>
        <dbReference type="ARBA" id="ARBA00023122"/>
    </source>
</evidence>
<dbReference type="InterPro" id="IPR051257">
    <property type="entry name" value="Diverse_CBS-Domain"/>
</dbReference>
<dbReference type="Proteomes" id="UP000824755">
    <property type="component" value="Chromosome"/>
</dbReference>
<protein>
    <submittedName>
        <fullName evidence="4">CBS domain-containing protein</fullName>
    </submittedName>
</protein>
<sequence length="142" mass="15218">MNVEDVMTKNPASCNVNSSLKDVAALMQQNDCGQIPVVDDQNKPVGVITDRDIAVRAVAKGVDVSNSTVKEFMSSPVNSICFNMPLKDAVCQMEAESVRRIPVVCEQGTLKGMLSLADLAKADKHEATAELVKKVSEAPAQK</sequence>
<feature type="domain" description="CBS" evidence="3">
    <location>
        <begin position="7"/>
        <end position="64"/>
    </location>
</feature>
<feature type="domain" description="CBS" evidence="3">
    <location>
        <begin position="73"/>
        <end position="130"/>
    </location>
</feature>
<dbReference type="Pfam" id="PF00571">
    <property type="entry name" value="CBS"/>
    <property type="match status" value="2"/>
</dbReference>
<evidence type="ECO:0000313" key="4">
    <source>
        <dbReference type="EMBL" id="QYR52342.1"/>
    </source>
</evidence>
<name>A0ABX8WQD0_9GAMM</name>
<dbReference type="SMART" id="SM00116">
    <property type="entry name" value="CBS"/>
    <property type="match status" value="2"/>
</dbReference>
<dbReference type="PANTHER" id="PTHR43080">
    <property type="entry name" value="CBS DOMAIN-CONTAINING PROTEIN CBSX3, MITOCHONDRIAL"/>
    <property type="match status" value="1"/>
</dbReference>
<accession>A0ABX8WQD0</accession>
<dbReference type="InterPro" id="IPR046342">
    <property type="entry name" value="CBS_dom_sf"/>
</dbReference>
<reference evidence="4 5" key="1">
    <citation type="submission" date="2021-08" db="EMBL/GenBank/DDBJ databases">
        <title>Lysobacter sp. strain CJ11 Genome sequencing and assembly.</title>
        <authorList>
            <person name="Kim I."/>
        </authorList>
    </citation>
    <scope>NUCLEOTIDE SEQUENCE [LARGE SCALE GENOMIC DNA]</scope>
    <source>
        <strain evidence="4 5">CJ11</strain>
    </source>
</reference>
<evidence type="ECO:0000259" key="3">
    <source>
        <dbReference type="PROSITE" id="PS51371"/>
    </source>
</evidence>